<reference evidence="1 2" key="1">
    <citation type="journal article" date="2018" name="Front. Plant Sci.">
        <title>Red Clover (Trifolium pratense) and Zigzag Clover (T. medium) - A Picture of Genomic Similarities and Differences.</title>
        <authorList>
            <person name="Dluhosova J."/>
            <person name="Istvanek J."/>
            <person name="Nedelnik J."/>
            <person name="Repkova J."/>
        </authorList>
    </citation>
    <scope>NUCLEOTIDE SEQUENCE [LARGE SCALE GENOMIC DNA]</scope>
    <source>
        <strain evidence="2">cv. 10/8</strain>
        <tissue evidence="1">Leaf</tissue>
    </source>
</reference>
<evidence type="ECO:0000313" key="2">
    <source>
        <dbReference type="Proteomes" id="UP000265520"/>
    </source>
</evidence>
<organism evidence="1 2">
    <name type="scientific">Trifolium medium</name>
    <dbReference type="NCBI Taxonomy" id="97028"/>
    <lineage>
        <taxon>Eukaryota</taxon>
        <taxon>Viridiplantae</taxon>
        <taxon>Streptophyta</taxon>
        <taxon>Embryophyta</taxon>
        <taxon>Tracheophyta</taxon>
        <taxon>Spermatophyta</taxon>
        <taxon>Magnoliopsida</taxon>
        <taxon>eudicotyledons</taxon>
        <taxon>Gunneridae</taxon>
        <taxon>Pentapetalae</taxon>
        <taxon>rosids</taxon>
        <taxon>fabids</taxon>
        <taxon>Fabales</taxon>
        <taxon>Fabaceae</taxon>
        <taxon>Papilionoideae</taxon>
        <taxon>50 kb inversion clade</taxon>
        <taxon>NPAAA clade</taxon>
        <taxon>Hologalegina</taxon>
        <taxon>IRL clade</taxon>
        <taxon>Trifolieae</taxon>
        <taxon>Trifolium</taxon>
    </lineage>
</organism>
<name>A0A392PEF5_9FABA</name>
<comment type="caution">
    <text evidence="1">The sequence shown here is derived from an EMBL/GenBank/DDBJ whole genome shotgun (WGS) entry which is preliminary data.</text>
</comment>
<keyword evidence="2" id="KW-1185">Reference proteome</keyword>
<protein>
    <submittedName>
        <fullName evidence="1">Vacuolar protein sorting-associated protein 13A</fullName>
    </submittedName>
</protein>
<dbReference type="EMBL" id="LXQA010075126">
    <property type="protein sequence ID" value="MCI10132.1"/>
    <property type="molecule type" value="Genomic_DNA"/>
</dbReference>
<proteinExistence type="predicted"/>
<dbReference type="Proteomes" id="UP000265520">
    <property type="component" value="Unassembled WGS sequence"/>
</dbReference>
<accession>A0A392PEF5</accession>
<sequence>MQFPRVGGSDSQQYAVAVRLSPKPSLPTDALAHQHSARTCGRRAHQVVPSDL</sequence>
<evidence type="ECO:0000313" key="1">
    <source>
        <dbReference type="EMBL" id="MCI10132.1"/>
    </source>
</evidence>
<dbReference type="AlphaFoldDB" id="A0A392PEF5"/>
<feature type="non-terminal residue" evidence="1">
    <location>
        <position position="52"/>
    </location>
</feature>